<dbReference type="CDD" id="cd00085">
    <property type="entry name" value="HNHc"/>
    <property type="match status" value="1"/>
</dbReference>
<dbReference type="Pfam" id="PF01844">
    <property type="entry name" value="HNH"/>
    <property type="match status" value="1"/>
</dbReference>
<dbReference type="InterPro" id="IPR002711">
    <property type="entry name" value="HNH"/>
</dbReference>
<keyword evidence="2" id="KW-0540">Nuclease</keyword>
<name>A0ABT5DES9_9BACT</name>
<sequence length="263" mass="30475">MRNGLPKPGSTPCAKLIPNQAGRRIYEELFAAPDGLDIHELKARVPEYAQQMHFDRRLRDLDKVFILKRIRSRGRFLYQLRGLRQKAHEPGRVSKTLRARILFRDGSRCQMCGASPQRSPEVMLEVDHKLPLHLGGSNGEENLWTLCKTCNEGKRAFFSSANKHAKKIKAAIHHPEVHRRLGTLLQAFGLGKNVPSYLLEMVASAQQYQEDWHRRLRELRDLGWDYEVTKRKEGNRFVTYYRLTKDGGWPQTGTLRQALRTQH</sequence>
<evidence type="ECO:0000313" key="3">
    <source>
        <dbReference type="Proteomes" id="UP001221838"/>
    </source>
</evidence>
<organism evidence="2 3">
    <name type="scientific">Stigmatella ashevillensis</name>
    <dbReference type="NCBI Taxonomy" id="2995309"/>
    <lineage>
        <taxon>Bacteria</taxon>
        <taxon>Pseudomonadati</taxon>
        <taxon>Myxococcota</taxon>
        <taxon>Myxococcia</taxon>
        <taxon>Myxococcales</taxon>
        <taxon>Cystobacterineae</taxon>
        <taxon>Archangiaceae</taxon>
        <taxon>Stigmatella</taxon>
    </lineage>
</organism>
<dbReference type="PANTHER" id="PTHR33877">
    <property type="entry name" value="SLL1193 PROTEIN"/>
    <property type="match status" value="1"/>
</dbReference>
<keyword evidence="2" id="KW-0255">Endonuclease</keyword>
<keyword evidence="2" id="KW-0378">Hydrolase</keyword>
<protein>
    <submittedName>
        <fullName evidence="2">HNH endonuclease</fullName>
    </submittedName>
</protein>
<dbReference type="SMART" id="SM00507">
    <property type="entry name" value="HNHc"/>
    <property type="match status" value="1"/>
</dbReference>
<dbReference type="Proteomes" id="UP001221838">
    <property type="component" value="Unassembled WGS sequence"/>
</dbReference>
<dbReference type="EMBL" id="JAQNDM010000002">
    <property type="protein sequence ID" value="MDC0712084.1"/>
    <property type="molecule type" value="Genomic_DNA"/>
</dbReference>
<comment type="caution">
    <text evidence="2">The sequence shown here is derived from an EMBL/GenBank/DDBJ whole genome shotgun (WGS) entry which is preliminary data.</text>
</comment>
<dbReference type="PANTHER" id="PTHR33877:SF2">
    <property type="entry name" value="OS07G0170200 PROTEIN"/>
    <property type="match status" value="1"/>
</dbReference>
<proteinExistence type="predicted"/>
<dbReference type="GO" id="GO:0004519">
    <property type="term" value="F:endonuclease activity"/>
    <property type="evidence" value="ECO:0007669"/>
    <property type="project" value="UniProtKB-KW"/>
</dbReference>
<dbReference type="InterPro" id="IPR052892">
    <property type="entry name" value="NA-targeting_endonuclease"/>
</dbReference>
<reference evidence="2 3" key="1">
    <citation type="submission" date="2022-11" db="EMBL/GenBank/DDBJ databases">
        <title>Minimal conservation of predation-associated metabolite biosynthetic gene clusters underscores biosynthetic potential of Myxococcota including descriptions for ten novel species: Archangium lansinium sp. nov., Myxococcus landrumus sp. nov., Nannocystis bai.</title>
        <authorList>
            <person name="Ahearne A."/>
            <person name="Stevens C."/>
            <person name="Dowd S."/>
        </authorList>
    </citation>
    <scope>NUCLEOTIDE SEQUENCE [LARGE SCALE GENOMIC DNA]</scope>
    <source>
        <strain evidence="2 3">NCWAL01</strain>
    </source>
</reference>
<accession>A0ABT5DES9</accession>
<dbReference type="Gene3D" id="1.10.30.50">
    <property type="match status" value="1"/>
</dbReference>
<dbReference type="InterPro" id="IPR003615">
    <property type="entry name" value="HNH_nuc"/>
</dbReference>
<evidence type="ECO:0000313" key="2">
    <source>
        <dbReference type="EMBL" id="MDC0712084.1"/>
    </source>
</evidence>
<gene>
    <name evidence="2" type="ORF">POL68_26700</name>
</gene>
<evidence type="ECO:0000259" key="1">
    <source>
        <dbReference type="SMART" id="SM00507"/>
    </source>
</evidence>
<keyword evidence="3" id="KW-1185">Reference proteome</keyword>
<feature type="domain" description="HNH nuclease" evidence="1">
    <location>
        <begin position="96"/>
        <end position="152"/>
    </location>
</feature>
<dbReference type="RefSeq" id="WP_272142146.1">
    <property type="nucleotide sequence ID" value="NZ_JAQNDM010000002.1"/>
</dbReference>